<evidence type="ECO:0000256" key="1">
    <source>
        <dbReference type="ARBA" id="ARBA00006096"/>
    </source>
</evidence>
<name>A0A7C2NTR0_9BACT</name>
<protein>
    <recommendedName>
        <fullName evidence="4">D-alanyl-D-alanine carboxypeptidase/D-alanyl-D-alanine-endopeptidase</fullName>
    </recommendedName>
</protein>
<comment type="caution">
    <text evidence="3">The sequence shown here is derived from an EMBL/GenBank/DDBJ whole genome shotgun (WGS) entry which is preliminary data.</text>
</comment>
<dbReference type="PRINTS" id="PR00922">
    <property type="entry name" value="DADACBPTASE3"/>
</dbReference>
<keyword evidence="2" id="KW-0378">Hydrolase</keyword>
<dbReference type="InterPro" id="IPR000667">
    <property type="entry name" value="Peptidase_S13"/>
</dbReference>
<sequence length="437" mass="47269">MGRRILVSLLLILWCVPLTEASPNRRRRPVRPPLQLVWHVEDAQGTVISSQRGEEPINPASVVKVATSLWALEKLGPQLSLETRFFARGGVDWQRGKVRGDLVVQGSGDPDFQVENALLVAKALNDMGIKEVHGAVVVNDRFWMGWENGSAGTEPDPVKRGLLMATRLRQALDRHRWNGVIARVWRELAQRRGWPEKVPPSVRVSGGVGADGRSNLGELLLVHRSKPLAFVLHRFNAFSNNDIERLGVLLGPPSELAGMLKARLELAGPEPNLETLSGLGENRLSPRAVVHLLRELVTSCSARNLNPGHVLPVAGCHPGTLEKFFEVLSAPPYAGSVVGKTGTLTNTDGGIAVLAGIAKTTQGVFYFCLAVPGASGRLREARRLQEAWVVRFIDEHGGPRPEPCDAGLVEADEGSVIIKVAQAPGGDPVVGGNGERR</sequence>
<comment type="similarity">
    <text evidence="1">Belongs to the peptidase S13 family.</text>
</comment>
<organism evidence="3">
    <name type="scientific">Thermoanaerobaculum aquaticum</name>
    <dbReference type="NCBI Taxonomy" id="1312852"/>
    <lineage>
        <taxon>Bacteria</taxon>
        <taxon>Pseudomonadati</taxon>
        <taxon>Acidobacteriota</taxon>
        <taxon>Thermoanaerobaculia</taxon>
        <taxon>Thermoanaerobaculales</taxon>
        <taxon>Thermoanaerobaculaceae</taxon>
        <taxon>Thermoanaerobaculum</taxon>
    </lineage>
</organism>
<dbReference type="InterPro" id="IPR012338">
    <property type="entry name" value="Beta-lactam/transpept-like"/>
</dbReference>
<dbReference type="Pfam" id="PF02113">
    <property type="entry name" value="Peptidase_S13"/>
    <property type="match status" value="2"/>
</dbReference>
<evidence type="ECO:0000313" key="3">
    <source>
        <dbReference type="EMBL" id="HET46820.1"/>
    </source>
</evidence>
<reference evidence="3" key="1">
    <citation type="journal article" date="2020" name="mSystems">
        <title>Genome- and Community-Level Interaction Insights into Carbon Utilization and Element Cycling Functions of Hydrothermarchaeota in Hydrothermal Sediment.</title>
        <authorList>
            <person name="Zhou Z."/>
            <person name="Liu Y."/>
            <person name="Xu W."/>
            <person name="Pan J."/>
            <person name="Luo Z.H."/>
            <person name="Li M."/>
        </authorList>
    </citation>
    <scope>NUCLEOTIDE SEQUENCE [LARGE SCALE GENOMIC DNA]</scope>
    <source>
        <strain evidence="3">SpSt-299</strain>
    </source>
</reference>
<dbReference type="AlphaFoldDB" id="A0A7C2NTR0"/>
<dbReference type="PANTHER" id="PTHR30023:SF0">
    <property type="entry name" value="PENICILLIN-SENSITIVE CARBOXYPEPTIDASE A"/>
    <property type="match status" value="1"/>
</dbReference>
<evidence type="ECO:0000256" key="2">
    <source>
        <dbReference type="ARBA" id="ARBA00022801"/>
    </source>
</evidence>
<dbReference type="SUPFAM" id="SSF56601">
    <property type="entry name" value="beta-lactamase/transpeptidase-like"/>
    <property type="match status" value="1"/>
</dbReference>
<dbReference type="GO" id="GO:0004185">
    <property type="term" value="F:serine-type carboxypeptidase activity"/>
    <property type="evidence" value="ECO:0007669"/>
    <property type="project" value="InterPro"/>
</dbReference>
<dbReference type="PANTHER" id="PTHR30023">
    <property type="entry name" value="D-ALANYL-D-ALANINE CARBOXYPEPTIDASE"/>
    <property type="match status" value="1"/>
</dbReference>
<gene>
    <name evidence="3" type="ORF">ENQ31_01445</name>
</gene>
<dbReference type="EMBL" id="DSMR01000101">
    <property type="protein sequence ID" value="HET46820.1"/>
    <property type="molecule type" value="Genomic_DNA"/>
</dbReference>
<evidence type="ECO:0008006" key="4">
    <source>
        <dbReference type="Google" id="ProtNLM"/>
    </source>
</evidence>
<dbReference type="GO" id="GO:0000270">
    <property type="term" value="P:peptidoglycan metabolic process"/>
    <property type="evidence" value="ECO:0007669"/>
    <property type="project" value="TreeGrafter"/>
</dbReference>
<proteinExistence type="inferred from homology"/>
<accession>A0A7C2NTR0</accession>
<dbReference type="Gene3D" id="3.50.80.20">
    <property type="entry name" value="D-Ala-D-Ala carboxypeptidase C, peptidase S13"/>
    <property type="match status" value="1"/>
</dbReference>
<dbReference type="Gene3D" id="3.40.710.10">
    <property type="entry name" value="DD-peptidase/beta-lactamase superfamily"/>
    <property type="match status" value="1"/>
</dbReference>
<dbReference type="GO" id="GO:0006508">
    <property type="term" value="P:proteolysis"/>
    <property type="evidence" value="ECO:0007669"/>
    <property type="project" value="InterPro"/>
</dbReference>